<keyword evidence="2" id="KW-1185">Reference proteome</keyword>
<sequence>MSVASAVKDQIQQVGGGFMFSREAKAFATSTGVEGFLPGYTRGRGGVLGDVDADVVTAAFGFFPPAAIRKAWEATAATPAAKGAEGYLRACQDFGRRKLAGFDQTERLAELLQVVVDAADPAGVPLFAGWRALPLAEDAPGRALQLIQTLRELRGGLHLMAVRSSGLAPLQAVLIAGSPLASGPQQARGYGWPEPFEEITTELKGRWVQAETITDDLITPAFAALAPAAAQELISLLTACHATVFAPRA</sequence>
<dbReference type="NCBIfam" id="NF047719">
    <property type="entry name" value="SCO6745_fam_HTH"/>
    <property type="match status" value="1"/>
</dbReference>
<organism evidence="1 2">
    <name type="scientific">Nocardia huaxiensis</name>
    <dbReference type="NCBI Taxonomy" id="2755382"/>
    <lineage>
        <taxon>Bacteria</taxon>
        <taxon>Bacillati</taxon>
        <taxon>Actinomycetota</taxon>
        <taxon>Actinomycetes</taxon>
        <taxon>Mycobacteriales</taxon>
        <taxon>Nocardiaceae</taxon>
        <taxon>Nocardia</taxon>
    </lineage>
</organism>
<dbReference type="EMBL" id="CP059399">
    <property type="protein sequence ID" value="QLY27978.1"/>
    <property type="molecule type" value="Genomic_DNA"/>
</dbReference>
<evidence type="ECO:0000313" key="1">
    <source>
        <dbReference type="EMBL" id="QLY27978.1"/>
    </source>
</evidence>
<accession>A0A7D6Z901</accession>
<evidence type="ECO:0008006" key="3">
    <source>
        <dbReference type="Google" id="ProtNLM"/>
    </source>
</evidence>
<dbReference type="Proteomes" id="UP000515512">
    <property type="component" value="Chromosome"/>
</dbReference>
<dbReference type="AlphaFoldDB" id="A0A7D6Z901"/>
<protein>
    <recommendedName>
        <fullName evidence="3">EvbL</fullName>
    </recommendedName>
</protein>
<dbReference type="RefSeq" id="WP_181579186.1">
    <property type="nucleotide sequence ID" value="NZ_CP059399.1"/>
</dbReference>
<name>A0A7D6Z901_9NOCA</name>
<dbReference type="Pfam" id="PF21863">
    <property type="entry name" value="HTH_67"/>
    <property type="match status" value="1"/>
</dbReference>
<dbReference type="KEGG" id="nhu:H0264_21425"/>
<gene>
    <name evidence="1" type="ORF">H0264_21425</name>
</gene>
<dbReference type="InterPro" id="IPR054058">
    <property type="entry name" value="HTH_67"/>
</dbReference>
<evidence type="ECO:0000313" key="2">
    <source>
        <dbReference type="Proteomes" id="UP000515512"/>
    </source>
</evidence>
<proteinExistence type="predicted"/>
<reference evidence="1 2" key="1">
    <citation type="submission" date="2020-07" db="EMBL/GenBank/DDBJ databases">
        <authorList>
            <person name="Zhuang K."/>
            <person name="Ran Y."/>
        </authorList>
    </citation>
    <scope>NUCLEOTIDE SEQUENCE [LARGE SCALE GENOMIC DNA]</scope>
    <source>
        <strain evidence="1 2">WCH-YHL-001</strain>
    </source>
</reference>